<feature type="signal peptide" evidence="7">
    <location>
        <begin position="1"/>
        <end position="27"/>
    </location>
</feature>
<gene>
    <name evidence="8" type="ORF">SAMN04488060_0146</name>
</gene>
<keyword evidence="2" id="KW-0479">Metal-binding</keyword>
<dbReference type="SUPFAM" id="SSF48537">
    <property type="entry name" value="Phospholipase C/P1 nuclease"/>
    <property type="match status" value="1"/>
</dbReference>
<dbReference type="GO" id="GO:0004519">
    <property type="term" value="F:endonuclease activity"/>
    <property type="evidence" value="ECO:0007669"/>
    <property type="project" value="UniProtKB-KW"/>
</dbReference>
<protein>
    <submittedName>
        <fullName evidence="8">S1/P1 Nuclease</fullName>
    </submittedName>
</protein>
<dbReference type="GO" id="GO:0006308">
    <property type="term" value="P:DNA catabolic process"/>
    <property type="evidence" value="ECO:0007669"/>
    <property type="project" value="InterPro"/>
</dbReference>
<proteinExistence type="predicted"/>
<keyword evidence="7" id="KW-0732">Signal</keyword>
<keyword evidence="9" id="KW-1185">Reference proteome</keyword>
<accession>A0A1I5KEI3</accession>
<reference evidence="9" key="1">
    <citation type="submission" date="2016-10" db="EMBL/GenBank/DDBJ databases">
        <authorList>
            <person name="Varghese N."/>
            <person name="Submissions S."/>
        </authorList>
    </citation>
    <scope>NUCLEOTIDE SEQUENCE [LARGE SCALE GENOMIC DNA]</scope>
    <source>
        <strain evidence="9">CGMCC 1.7715</strain>
    </source>
</reference>
<feature type="chain" id="PRO_5011453586" evidence="7">
    <location>
        <begin position="28"/>
        <end position="297"/>
    </location>
</feature>
<evidence type="ECO:0000313" key="9">
    <source>
        <dbReference type="Proteomes" id="UP000199331"/>
    </source>
</evidence>
<dbReference type="PANTHER" id="PTHR33146">
    <property type="entry name" value="ENDONUCLEASE 4"/>
    <property type="match status" value="1"/>
</dbReference>
<evidence type="ECO:0000256" key="5">
    <source>
        <dbReference type="ARBA" id="ARBA00023157"/>
    </source>
</evidence>
<evidence type="ECO:0000256" key="6">
    <source>
        <dbReference type="ARBA" id="ARBA00023180"/>
    </source>
</evidence>
<name>A0A1I5KEI3_9SPHN</name>
<keyword evidence="6" id="KW-0325">Glycoprotein</keyword>
<organism evidence="8 9">
    <name type="scientific">Qipengyuania nanhaisediminis</name>
    <dbReference type="NCBI Taxonomy" id="604088"/>
    <lineage>
        <taxon>Bacteria</taxon>
        <taxon>Pseudomonadati</taxon>
        <taxon>Pseudomonadota</taxon>
        <taxon>Alphaproteobacteria</taxon>
        <taxon>Sphingomonadales</taxon>
        <taxon>Erythrobacteraceae</taxon>
        <taxon>Qipengyuania</taxon>
    </lineage>
</organism>
<dbReference type="GO" id="GO:0016788">
    <property type="term" value="F:hydrolase activity, acting on ester bonds"/>
    <property type="evidence" value="ECO:0007669"/>
    <property type="project" value="InterPro"/>
</dbReference>
<evidence type="ECO:0000256" key="4">
    <source>
        <dbReference type="ARBA" id="ARBA00022801"/>
    </source>
</evidence>
<dbReference type="CDD" id="cd11010">
    <property type="entry name" value="S1-P1_nuclease"/>
    <property type="match status" value="1"/>
</dbReference>
<keyword evidence="5" id="KW-1015">Disulfide bond</keyword>
<dbReference type="OrthoDB" id="267579at2"/>
<dbReference type="PANTHER" id="PTHR33146:SF26">
    <property type="entry name" value="ENDONUCLEASE 4"/>
    <property type="match status" value="1"/>
</dbReference>
<evidence type="ECO:0000313" key="8">
    <source>
        <dbReference type="EMBL" id="SFO83377.1"/>
    </source>
</evidence>
<evidence type="ECO:0000256" key="3">
    <source>
        <dbReference type="ARBA" id="ARBA00022759"/>
    </source>
</evidence>
<keyword evidence="3" id="KW-0255">Endonuclease</keyword>
<dbReference type="Pfam" id="PF02265">
    <property type="entry name" value="S1-P1_nuclease"/>
    <property type="match status" value="1"/>
</dbReference>
<dbReference type="AlphaFoldDB" id="A0A1I5KEI3"/>
<dbReference type="STRING" id="604088.SAMN04488060_0146"/>
<evidence type="ECO:0000256" key="7">
    <source>
        <dbReference type="SAM" id="SignalP"/>
    </source>
</evidence>
<dbReference type="Gene3D" id="1.10.575.10">
    <property type="entry name" value="P1 Nuclease"/>
    <property type="match status" value="1"/>
</dbReference>
<keyword evidence="4" id="KW-0378">Hydrolase</keyword>
<dbReference type="EMBL" id="FOWZ01000001">
    <property type="protein sequence ID" value="SFO83377.1"/>
    <property type="molecule type" value="Genomic_DNA"/>
</dbReference>
<sequence length="297" mass="33012">MGYRAIRHSLLTALAALAALLPAQASAWGFYAHRTTAEIANENIRPDTRAGIVKLLRAAPELGVAGCDLATLEDASVWPDCLRKDYWRWGYTFAWHYRTAPVCEAYEPRKNCSGQNCILAQIERNQRILADEDLPANVRLEALAFLVHFIGDVHMPLHSGDHEDRGGNDIETAYGIAPGLNLHWIWDGPLAERAITSSPTPLVRRYSAEERAELGGGTPADWGRESWETSRDFVYPNAFDRPPCEGADLPEETALTQEDIERAIPISQRRVVQAGIRMAEYLDAAFAPGPLPEPERD</sequence>
<evidence type="ECO:0000256" key="2">
    <source>
        <dbReference type="ARBA" id="ARBA00022723"/>
    </source>
</evidence>
<dbReference type="InterPro" id="IPR003154">
    <property type="entry name" value="S1/P1nuclease"/>
</dbReference>
<keyword evidence="1" id="KW-0540">Nuclease</keyword>
<dbReference type="GO" id="GO:0003676">
    <property type="term" value="F:nucleic acid binding"/>
    <property type="evidence" value="ECO:0007669"/>
    <property type="project" value="InterPro"/>
</dbReference>
<dbReference type="RefSeq" id="WP_090476399.1">
    <property type="nucleotide sequence ID" value="NZ_FOWZ01000001.1"/>
</dbReference>
<dbReference type="Proteomes" id="UP000199331">
    <property type="component" value="Unassembled WGS sequence"/>
</dbReference>
<dbReference type="GO" id="GO:0046872">
    <property type="term" value="F:metal ion binding"/>
    <property type="evidence" value="ECO:0007669"/>
    <property type="project" value="UniProtKB-KW"/>
</dbReference>
<evidence type="ECO:0000256" key="1">
    <source>
        <dbReference type="ARBA" id="ARBA00022722"/>
    </source>
</evidence>
<dbReference type="InterPro" id="IPR008947">
    <property type="entry name" value="PLipase_C/P1_nuclease_dom_sf"/>
</dbReference>